<sequence>MSHIKGWLEQDFPGIYVHNSEIPKPYSPDGRINSVLIPMDKQAELLNAQIEADGNLTDGFDLVCHSQGGLTCRAYIEKYGGSKVHNFVSLAGPHQGVYGVPIYNGECPDWKCPELAELMAKWAAEGWNVTFAQYWKDPFNYARYLATNDYLTAINNERADSQNATYKRNLVGIGGNLTLVMATEDHIVVPKESAWFDFYAVGQDKTIVDMTETDGYKGDWIGLKTLNEAGRLQRLAAKCTHQDLPREQCKSVVYDAIIKPRVGGQLP</sequence>
<dbReference type="PANTHER" id="PTHR11247">
    <property type="entry name" value="PALMITOYL-PROTEIN THIOESTERASE/DOLICHYLDIPHOSPHATASE 1"/>
    <property type="match status" value="1"/>
</dbReference>
<dbReference type="GO" id="GO:0005764">
    <property type="term" value="C:lysosome"/>
    <property type="evidence" value="ECO:0007669"/>
    <property type="project" value="TreeGrafter"/>
</dbReference>
<gene>
    <name evidence="2" type="ORF">NDES1114_LOCUS10050</name>
</gene>
<dbReference type="PANTHER" id="PTHR11247:SF67">
    <property type="entry name" value="PALMITOYL-PROTEIN THIOESTERASE 3"/>
    <property type="match status" value="1"/>
</dbReference>
<dbReference type="SUPFAM" id="SSF53474">
    <property type="entry name" value="alpha/beta-Hydrolases"/>
    <property type="match status" value="1"/>
</dbReference>
<organism evidence="2">
    <name type="scientific">Neobodo designis</name>
    <name type="common">Flagellated protozoan</name>
    <name type="synonym">Bodo designis</name>
    <dbReference type="NCBI Taxonomy" id="312471"/>
    <lineage>
        <taxon>Eukaryota</taxon>
        <taxon>Discoba</taxon>
        <taxon>Euglenozoa</taxon>
        <taxon>Kinetoplastea</taxon>
        <taxon>Metakinetoplastina</taxon>
        <taxon>Neobodonida</taxon>
        <taxon>Neobodo</taxon>
    </lineage>
</organism>
<reference evidence="2" key="1">
    <citation type="submission" date="2021-01" db="EMBL/GenBank/DDBJ databases">
        <authorList>
            <person name="Corre E."/>
            <person name="Pelletier E."/>
            <person name="Niang G."/>
            <person name="Scheremetjew M."/>
            <person name="Finn R."/>
            <person name="Kale V."/>
            <person name="Holt S."/>
            <person name="Cochrane G."/>
            <person name="Meng A."/>
            <person name="Brown T."/>
            <person name="Cohen L."/>
        </authorList>
    </citation>
    <scope>NUCLEOTIDE SEQUENCE</scope>
    <source>
        <strain evidence="2">CCAP 1951/1</strain>
    </source>
</reference>
<evidence type="ECO:0008006" key="3">
    <source>
        <dbReference type="Google" id="ProtNLM"/>
    </source>
</evidence>
<evidence type="ECO:0000256" key="1">
    <source>
        <dbReference type="ARBA" id="ARBA00022801"/>
    </source>
</evidence>
<dbReference type="Gene3D" id="3.40.50.1820">
    <property type="entry name" value="alpha/beta hydrolase"/>
    <property type="match status" value="1"/>
</dbReference>
<dbReference type="InterPro" id="IPR029058">
    <property type="entry name" value="AB_hydrolase_fold"/>
</dbReference>
<name>A0A7S1LKN7_NEODS</name>
<dbReference type="GO" id="GO:0016790">
    <property type="term" value="F:thiolester hydrolase activity"/>
    <property type="evidence" value="ECO:0007669"/>
    <property type="project" value="TreeGrafter"/>
</dbReference>
<dbReference type="Pfam" id="PF02089">
    <property type="entry name" value="Palm_thioest"/>
    <property type="match status" value="1"/>
</dbReference>
<protein>
    <recommendedName>
        <fullName evidence="3">GPI inositol-deacylase</fullName>
    </recommendedName>
</protein>
<accession>A0A7S1LKN7</accession>
<proteinExistence type="predicted"/>
<evidence type="ECO:0000313" key="2">
    <source>
        <dbReference type="EMBL" id="CAD9106648.1"/>
    </source>
</evidence>
<dbReference type="AlphaFoldDB" id="A0A7S1LKN7"/>
<keyword evidence="1" id="KW-0378">Hydrolase</keyword>
<dbReference type="EMBL" id="HBGF01015328">
    <property type="protein sequence ID" value="CAD9106648.1"/>
    <property type="molecule type" value="Transcribed_RNA"/>
</dbReference>